<keyword evidence="1" id="KW-0472">Membrane</keyword>
<proteinExistence type="predicted"/>
<accession>E6YGE5</accession>
<dbReference type="EMBL" id="FN645454">
    <property type="protein sequence ID" value="CBI75933.1"/>
    <property type="molecule type" value="Genomic_DNA"/>
</dbReference>
<dbReference type="eggNOG" id="ENOG503143T">
    <property type="taxonomic scope" value="Bacteria"/>
</dbReference>
<dbReference type="HOGENOM" id="CLU_216725_0_0_5"/>
<keyword evidence="1" id="KW-0812">Transmembrane</keyword>
<keyword evidence="3" id="KW-1185">Reference proteome</keyword>
<dbReference type="KEGG" id="bcd:BARCL_0252"/>
<sequence length="47" mass="5247">MNFIVQMAELVDAQISGICATRRGGSNPLLGTKFFLYNILILLIFLM</sequence>
<reference evidence="2 3" key="2">
    <citation type="journal article" date="2011" name="PLoS Genet.">
        <title>Parallel evolution of a type IV secretion system in radiating lineages of the host-restricted bacterial pathogen Bartonella.</title>
        <authorList>
            <person name="Engel P."/>
            <person name="Salzburger W."/>
            <person name="Liesch M."/>
            <person name="Chang C.C."/>
            <person name="Maruyama S."/>
            <person name="Lanz C."/>
            <person name="Calteau A."/>
            <person name="Lajus A."/>
            <person name="Medigue C."/>
            <person name="Schuster S.C."/>
            <person name="Dehio C."/>
        </authorList>
    </citation>
    <scope>NUCLEOTIDE SEQUENCE [LARGE SCALE GENOMIC DNA]</scope>
    <source>
        <strain evidence="3">CIP 104772 / 73</strain>
    </source>
</reference>
<organism evidence="2 3">
    <name type="scientific">Bartonella clarridgeiae (strain CCUG 45776 / CIP 104772 / 73)</name>
    <dbReference type="NCBI Taxonomy" id="696125"/>
    <lineage>
        <taxon>Bacteria</taxon>
        <taxon>Pseudomonadati</taxon>
        <taxon>Pseudomonadota</taxon>
        <taxon>Alphaproteobacteria</taxon>
        <taxon>Hyphomicrobiales</taxon>
        <taxon>Bartonellaceae</taxon>
        <taxon>Bartonella</taxon>
    </lineage>
</organism>
<keyword evidence="1" id="KW-1133">Transmembrane helix</keyword>
<evidence type="ECO:0000313" key="3">
    <source>
        <dbReference type="Proteomes" id="UP000009101"/>
    </source>
</evidence>
<protein>
    <submittedName>
        <fullName evidence="2">Uncharacterized protein</fullName>
    </submittedName>
</protein>
<evidence type="ECO:0000256" key="1">
    <source>
        <dbReference type="SAM" id="Phobius"/>
    </source>
</evidence>
<evidence type="ECO:0000313" key="2">
    <source>
        <dbReference type="EMBL" id="CBI75933.1"/>
    </source>
</evidence>
<name>E6YGE5_BARC7</name>
<gene>
    <name evidence="2" type="ordered locus">BARCL_0252</name>
</gene>
<dbReference type="Proteomes" id="UP000009101">
    <property type="component" value="Chromosome"/>
</dbReference>
<dbReference type="AlphaFoldDB" id="E6YGE5"/>
<reference evidence="3" key="1">
    <citation type="submission" date="2009-11" db="EMBL/GenBank/DDBJ databases">
        <title>Genome sequencing of Bartonella species and comparative genomics.</title>
        <authorList>
            <person name="Engel P."/>
            <person name="Salzburger W."/>
            <person name="Marius L."/>
            <person name="Chao-Chin C."/>
            <person name="Soichi M."/>
            <person name="Christa L."/>
            <person name="Alexandra C."/>
            <person name="Aurelie L."/>
            <person name="Claudine M."/>
            <person name="Stephan S.C."/>
            <person name="Christoph D."/>
        </authorList>
    </citation>
    <scope>NUCLEOTIDE SEQUENCE [LARGE SCALE GENOMIC DNA]</scope>
    <source>
        <strain evidence="3">CIP 104772 / 73</strain>
    </source>
</reference>
<feature type="transmembrane region" description="Helical" evidence="1">
    <location>
        <begin position="30"/>
        <end position="46"/>
    </location>
</feature>